<evidence type="ECO:0000313" key="1">
    <source>
        <dbReference type="EMBL" id="QLL75025.1"/>
    </source>
</evidence>
<dbReference type="EMBL" id="CP047415">
    <property type="protein sequence ID" value="QLL75025.1"/>
    <property type="molecule type" value="Genomic_DNA"/>
</dbReference>
<organism evidence="1 2">
    <name type="scientific">Lactobacillus crispatus</name>
    <dbReference type="NCBI Taxonomy" id="47770"/>
    <lineage>
        <taxon>Bacteria</taxon>
        <taxon>Bacillati</taxon>
        <taxon>Bacillota</taxon>
        <taxon>Bacilli</taxon>
        <taxon>Lactobacillales</taxon>
        <taxon>Lactobacillaceae</taxon>
        <taxon>Lactobacillus</taxon>
    </lineage>
</organism>
<dbReference type="AlphaFoldDB" id="A0A7H9ECT3"/>
<proteinExistence type="predicted"/>
<accession>A0A7H9ECT3</accession>
<protein>
    <submittedName>
        <fullName evidence="1">Uncharacterized protein</fullName>
    </submittedName>
</protein>
<name>A0A7H9ECT3_9LACO</name>
<dbReference type="Proteomes" id="UP000510660">
    <property type="component" value="Chromosome"/>
</dbReference>
<sequence length="25" mass="2961">MKTYFAISSVWSFFIKTKICSLFIV</sequence>
<gene>
    <name evidence="1" type="ORF">GTO85_04895</name>
</gene>
<reference evidence="1 2" key="1">
    <citation type="submission" date="2020-01" db="EMBL/GenBank/DDBJ databases">
        <title>Complete and circular genome sequences of six lactobacillus isolates from horses.</title>
        <authorList>
            <person name="Hassan H.M."/>
        </authorList>
    </citation>
    <scope>NUCLEOTIDE SEQUENCE [LARGE SCALE GENOMIC DNA]</scope>
    <source>
        <strain evidence="1 2">1D</strain>
    </source>
</reference>
<evidence type="ECO:0000313" key="2">
    <source>
        <dbReference type="Proteomes" id="UP000510660"/>
    </source>
</evidence>